<dbReference type="PANTHER" id="PTHR37534">
    <property type="entry name" value="TRANSCRIPTIONAL ACTIVATOR PROTEIN UGA3"/>
    <property type="match status" value="1"/>
</dbReference>
<dbReference type="RefSeq" id="XP_049137788.1">
    <property type="nucleotide sequence ID" value="XM_049296564.1"/>
</dbReference>
<dbReference type="GO" id="GO:0005634">
    <property type="term" value="C:nucleus"/>
    <property type="evidence" value="ECO:0007669"/>
    <property type="project" value="UniProtKB-SubCell"/>
</dbReference>
<keyword evidence="2" id="KW-0539">Nucleus</keyword>
<evidence type="ECO:0000256" key="1">
    <source>
        <dbReference type="ARBA" id="ARBA00004123"/>
    </source>
</evidence>
<name>A0A9Q8WB59_9PEZI</name>
<gene>
    <name evidence="3" type="ORF">CLUP02_17656</name>
</gene>
<accession>A0A9Q8WB59</accession>
<proteinExistence type="predicted"/>
<dbReference type="InterPro" id="IPR021858">
    <property type="entry name" value="Fun_TF"/>
</dbReference>
<dbReference type="EMBL" id="CP019472">
    <property type="protein sequence ID" value="UQC76145.1"/>
    <property type="molecule type" value="Genomic_DNA"/>
</dbReference>
<dbReference type="GeneID" id="73351574"/>
<evidence type="ECO:0000313" key="4">
    <source>
        <dbReference type="Proteomes" id="UP000830671"/>
    </source>
</evidence>
<dbReference type="GO" id="GO:0000976">
    <property type="term" value="F:transcription cis-regulatory region binding"/>
    <property type="evidence" value="ECO:0007669"/>
    <property type="project" value="TreeGrafter"/>
</dbReference>
<organism evidence="3 4">
    <name type="scientific">Colletotrichum lupini</name>
    <dbReference type="NCBI Taxonomy" id="145971"/>
    <lineage>
        <taxon>Eukaryota</taxon>
        <taxon>Fungi</taxon>
        <taxon>Dikarya</taxon>
        <taxon>Ascomycota</taxon>
        <taxon>Pezizomycotina</taxon>
        <taxon>Sordariomycetes</taxon>
        <taxon>Hypocreomycetidae</taxon>
        <taxon>Glomerellales</taxon>
        <taxon>Glomerellaceae</taxon>
        <taxon>Colletotrichum</taxon>
        <taxon>Colletotrichum acutatum species complex</taxon>
    </lineage>
</organism>
<keyword evidence="4" id="KW-1185">Reference proteome</keyword>
<evidence type="ECO:0000313" key="3">
    <source>
        <dbReference type="EMBL" id="UQC76145.1"/>
    </source>
</evidence>
<dbReference type="Pfam" id="PF11951">
    <property type="entry name" value="Fungal_trans_2"/>
    <property type="match status" value="2"/>
</dbReference>
<sequence>MTRLERYVLTNAMIIMNMYSSDALPLINRHVARDQTSSTEHCTLIRIQFISRLSEPWDFGSMLKGKVQRGAAESTVEVPPKQLKAPQAAPTVSVVEFAAIDGDPIAPSVTRKDFHVLAMTADFDGPSSEDKAAFREEDSKDIFTERSQLDKRKDFMSSVVVLNAPIAQATRPCKYPDSLTSVFMDYYRLNLAGLMVWMDSDENHYRTQVVPLAANQPAVGFAIMAFAAQHGAMTVPDESVAENARDRCLRLIQTRAQDMTARLIKGDDLNDHGDVVDAEWMLASILIMCNYENARRRLQIADDHRRAARTIVNLFKCQSSINNRDLFAFLRNQLAIDDVLAATTSCDLPLIRNAVTPAPGSEHLLFSRYLTFLHRITLVSADAVDSHPSISHLRSGLTMPLIQSEFEQARGATLMAAGRLGLAGSSMSLDFIRLVEVYHNAGLLYSLRCLDYATEHASERIVAVASLFDQLTGLKDLAAFVQNLAWPTFIAGTECHGDRHRQEIIAGLLMEIHEGTRFSYYLDAVNFLKEFWAGEDNDWRPLARMREAIGQRVLVV</sequence>
<dbReference type="Proteomes" id="UP000830671">
    <property type="component" value="Chromosome 10"/>
</dbReference>
<dbReference type="GO" id="GO:0045944">
    <property type="term" value="P:positive regulation of transcription by RNA polymerase II"/>
    <property type="evidence" value="ECO:0007669"/>
    <property type="project" value="TreeGrafter"/>
</dbReference>
<dbReference type="PANTHER" id="PTHR37534:SF7">
    <property type="entry name" value="TRANSCRIPTIONAL ACTIVATOR PROTEIN UGA3"/>
    <property type="match status" value="1"/>
</dbReference>
<reference evidence="3" key="1">
    <citation type="journal article" date="2021" name="Mol. Plant Microbe Interact.">
        <title>Complete Genome Sequence of the Plant-Pathogenic Fungus Colletotrichum lupini.</title>
        <authorList>
            <person name="Baroncelli R."/>
            <person name="Pensec F."/>
            <person name="Da Lio D."/>
            <person name="Boufleur T."/>
            <person name="Vicente I."/>
            <person name="Sarrocco S."/>
            <person name="Picot A."/>
            <person name="Baraldi E."/>
            <person name="Sukno S."/>
            <person name="Thon M."/>
            <person name="Le Floch G."/>
        </authorList>
    </citation>
    <scope>NUCLEOTIDE SEQUENCE</scope>
    <source>
        <strain evidence="3">IMI 504893</strain>
    </source>
</reference>
<dbReference type="KEGG" id="clup:CLUP02_17656"/>
<dbReference type="AlphaFoldDB" id="A0A9Q8WB59"/>
<evidence type="ECO:0000256" key="2">
    <source>
        <dbReference type="ARBA" id="ARBA00023242"/>
    </source>
</evidence>
<comment type="subcellular location">
    <subcellularLocation>
        <location evidence="1">Nucleus</location>
    </subcellularLocation>
</comment>
<dbReference type="GO" id="GO:0003700">
    <property type="term" value="F:DNA-binding transcription factor activity"/>
    <property type="evidence" value="ECO:0007669"/>
    <property type="project" value="TreeGrafter"/>
</dbReference>
<protein>
    <submittedName>
        <fullName evidence="3">Uncharacterized protein</fullName>
    </submittedName>
</protein>